<dbReference type="AlphaFoldDB" id="A0A8J6E418"/>
<dbReference type="Pfam" id="PF00483">
    <property type="entry name" value="NTP_transferase"/>
    <property type="match status" value="1"/>
</dbReference>
<sequence length="367" mass="40303">MKALLLIGGFGTRLRPLTFSKSKPCIEFINKPILLYQIEALKKVGVVRIILAVGNIPEDFRTTVEEWRNTYNIDIVFSVEETPMGTAGPLALAADLLNEDLPGEKNPDVVFMFNSDILCEFPLQPLLEYHLSHGHEGTLMTTPVEDPSRFGVIVSREDGSIDAFIEKPKEYVGNHINAGLYCLNRSVVNYVPEAVKTSIERETFPHMANLRQLYSFPLDGFWMDVGKPDDFIDGAQTMMEYLDDLGHLHLPISPHALVSGLVDVSESAEVSPGAALGPNVVVGENVIIGPHARLKNCCIMAGSTIGAGAVVDHSIVGWGSTVHQWARVKNSVLGEDVRVHPELDVVGCKVMPHVEVKGDIRDEVVLY</sequence>
<protein>
    <recommendedName>
        <fullName evidence="3">mannose-1-phosphate guanylyltransferase</fullName>
        <ecNumber evidence="3">2.7.7.13</ecNumber>
    </recommendedName>
</protein>
<reference evidence="7" key="1">
    <citation type="submission" date="2021-05" db="EMBL/GenBank/DDBJ databases">
        <title>A free-living protist that lacks canonical eukaryotic 1 DNA replication and segregation systems.</title>
        <authorList>
            <person name="Salas-Leiva D.E."/>
            <person name="Tromer E.C."/>
            <person name="Curtis B.A."/>
            <person name="Jerlstrom-Hultqvist J."/>
            <person name="Kolisko M."/>
            <person name="Yi Z."/>
            <person name="Salas-Leiva J.S."/>
            <person name="Gallot-Lavallee L."/>
            <person name="Kops G.J.P.L."/>
            <person name="Archibald J.M."/>
            <person name="Simpson A.G.B."/>
            <person name="Roger A.J."/>
        </authorList>
    </citation>
    <scope>NUCLEOTIDE SEQUENCE</scope>
    <source>
        <strain evidence="7">BICM</strain>
    </source>
</reference>
<comment type="caution">
    <text evidence="7">The sequence shown here is derived from an EMBL/GenBank/DDBJ whole genome shotgun (WGS) entry which is preliminary data.</text>
</comment>
<dbReference type="EMBL" id="JAHDYR010000006">
    <property type="protein sequence ID" value="KAG9396311.1"/>
    <property type="molecule type" value="Genomic_DNA"/>
</dbReference>
<evidence type="ECO:0000256" key="2">
    <source>
        <dbReference type="ARBA" id="ARBA00007274"/>
    </source>
</evidence>
<dbReference type="OrthoDB" id="1733332at2759"/>
<feature type="domain" description="Mannose-1-phosphate guanyltransferase C-terminal" evidence="6">
    <location>
        <begin position="260"/>
        <end position="362"/>
    </location>
</feature>
<dbReference type="InterPro" id="IPR029044">
    <property type="entry name" value="Nucleotide-diphossugar_trans"/>
</dbReference>
<comment type="pathway">
    <text evidence="1">Nucleotide-sugar biosynthesis; GDP-alpha-D-mannose biosynthesis; GDP-alpha-D-mannose from alpha-D-mannose 1-phosphate (GTP route): step 1/1.</text>
</comment>
<comment type="similarity">
    <text evidence="2">Belongs to the transferase hexapeptide repeat family.</text>
</comment>
<accession>A0A8J6E418</accession>
<gene>
    <name evidence="7" type="ORF">J8273_2042</name>
</gene>
<dbReference type="Gene3D" id="3.90.550.10">
    <property type="entry name" value="Spore Coat Polysaccharide Biosynthesis Protein SpsA, Chain A"/>
    <property type="match status" value="1"/>
</dbReference>
<evidence type="ECO:0000256" key="3">
    <source>
        <dbReference type="ARBA" id="ARBA00012387"/>
    </source>
</evidence>
<dbReference type="Pfam" id="PF25087">
    <property type="entry name" value="GMPPB_C"/>
    <property type="match status" value="1"/>
</dbReference>
<dbReference type="GO" id="GO:0004475">
    <property type="term" value="F:mannose-1-phosphate guanylyltransferase (GTP) activity"/>
    <property type="evidence" value="ECO:0007669"/>
    <property type="project" value="UniProtKB-EC"/>
</dbReference>
<evidence type="ECO:0000256" key="4">
    <source>
        <dbReference type="ARBA" id="ARBA00022679"/>
    </source>
</evidence>
<evidence type="ECO:0000259" key="5">
    <source>
        <dbReference type="Pfam" id="PF00483"/>
    </source>
</evidence>
<dbReference type="InterPro" id="IPR056729">
    <property type="entry name" value="GMPPB_C"/>
</dbReference>
<proteinExistence type="inferred from homology"/>
<dbReference type="PANTHER" id="PTHR22572">
    <property type="entry name" value="SUGAR-1-PHOSPHATE GUANYL TRANSFERASE"/>
    <property type="match status" value="1"/>
</dbReference>
<dbReference type="InterPro" id="IPR005835">
    <property type="entry name" value="NTP_transferase_dom"/>
</dbReference>
<feature type="domain" description="Nucleotidyl transferase" evidence="5">
    <location>
        <begin position="2"/>
        <end position="237"/>
    </location>
</feature>
<dbReference type="FunFam" id="3.90.550.10:FF:000013">
    <property type="entry name" value="mannose-1-phosphate guanyltransferase beta"/>
    <property type="match status" value="1"/>
</dbReference>
<dbReference type="Gene3D" id="2.160.10.10">
    <property type="entry name" value="Hexapeptide repeat proteins"/>
    <property type="match status" value="1"/>
</dbReference>
<evidence type="ECO:0000256" key="1">
    <source>
        <dbReference type="ARBA" id="ARBA00004823"/>
    </source>
</evidence>
<name>A0A8J6E418_9EUKA</name>
<dbReference type="EC" id="2.7.7.13" evidence="3"/>
<dbReference type="InterPro" id="IPR050486">
    <property type="entry name" value="Mannose-1P_guanyltransferase"/>
</dbReference>
<keyword evidence="8" id="KW-1185">Reference proteome</keyword>
<evidence type="ECO:0000313" key="7">
    <source>
        <dbReference type="EMBL" id="KAG9396311.1"/>
    </source>
</evidence>
<keyword evidence="4 7" id="KW-0808">Transferase</keyword>
<organism evidence="7 8">
    <name type="scientific">Carpediemonas membranifera</name>
    <dbReference type="NCBI Taxonomy" id="201153"/>
    <lineage>
        <taxon>Eukaryota</taxon>
        <taxon>Metamonada</taxon>
        <taxon>Carpediemonas-like organisms</taxon>
        <taxon>Carpediemonas</taxon>
    </lineage>
</organism>
<dbReference type="Proteomes" id="UP000717585">
    <property type="component" value="Unassembled WGS sequence"/>
</dbReference>
<dbReference type="SUPFAM" id="SSF53448">
    <property type="entry name" value="Nucleotide-diphospho-sugar transferases"/>
    <property type="match status" value="1"/>
</dbReference>
<evidence type="ECO:0000259" key="6">
    <source>
        <dbReference type="Pfam" id="PF25087"/>
    </source>
</evidence>
<evidence type="ECO:0000313" key="8">
    <source>
        <dbReference type="Proteomes" id="UP000717585"/>
    </source>
</evidence>